<reference evidence="2" key="3">
    <citation type="submission" date="2025-09" db="UniProtKB">
        <authorList>
            <consortium name="Ensembl"/>
        </authorList>
    </citation>
    <scope>IDENTIFICATION</scope>
</reference>
<keyword evidence="1" id="KW-0732">Signal</keyword>
<keyword evidence="3" id="KW-1185">Reference proteome</keyword>
<protein>
    <submittedName>
        <fullName evidence="2">Uncharacterized protein</fullName>
    </submittedName>
</protein>
<evidence type="ECO:0000256" key="1">
    <source>
        <dbReference type="SAM" id="SignalP"/>
    </source>
</evidence>
<organism evidence="2 3">
    <name type="scientific">Electrophorus electricus</name>
    <name type="common">Electric eel</name>
    <name type="synonym">Gymnotus electricus</name>
    <dbReference type="NCBI Taxonomy" id="8005"/>
    <lineage>
        <taxon>Eukaryota</taxon>
        <taxon>Metazoa</taxon>
        <taxon>Chordata</taxon>
        <taxon>Craniata</taxon>
        <taxon>Vertebrata</taxon>
        <taxon>Euteleostomi</taxon>
        <taxon>Actinopterygii</taxon>
        <taxon>Neopterygii</taxon>
        <taxon>Teleostei</taxon>
        <taxon>Ostariophysi</taxon>
        <taxon>Gymnotiformes</taxon>
        <taxon>Gymnotoidei</taxon>
        <taxon>Gymnotidae</taxon>
        <taxon>Electrophorus</taxon>
    </lineage>
</organism>
<dbReference type="AlphaFoldDB" id="A0AAY5EMR7"/>
<sequence length="67" mass="7927">MIKFILSTLFLSLLHDEEKESNREKEREREQQREKKTKLWAGITSVYATMSQYEQLIALPHSSTQSL</sequence>
<reference evidence="2" key="2">
    <citation type="submission" date="2025-08" db="UniProtKB">
        <authorList>
            <consortium name="Ensembl"/>
        </authorList>
    </citation>
    <scope>IDENTIFICATION</scope>
</reference>
<dbReference type="Proteomes" id="UP000314983">
    <property type="component" value="Chromosome 11"/>
</dbReference>
<feature type="chain" id="PRO_5044206680" evidence="1">
    <location>
        <begin position="22"/>
        <end position="67"/>
    </location>
</feature>
<feature type="signal peptide" evidence="1">
    <location>
        <begin position="1"/>
        <end position="21"/>
    </location>
</feature>
<proteinExistence type="predicted"/>
<evidence type="ECO:0000313" key="2">
    <source>
        <dbReference type="Ensembl" id="ENSEEEP00000058203.1"/>
    </source>
</evidence>
<reference evidence="2 3" key="1">
    <citation type="submission" date="2020-05" db="EMBL/GenBank/DDBJ databases">
        <title>Electrophorus electricus (electric eel) genome, fEleEle1, primary haplotype.</title>
        <authorList>
            <person name="Myers G."/>
            <person name="Meyer A."/>
            <person name="Fedrigo O."/>
            <person name="Formenti G."/>
            <person name="Rhie A."/>
            <person name="Tracey A."/>
            <person name="Sims Y."/>
            <person name="Jarvis E.D."/>
        </authorList>
    </citation>
    <scope>NUCLEOTIDE SEQUENCE [LARGE SCALE GENOMIC DNA]</scope>
</reference>
<dbReference type="Ensembl" id="ENSEEET00000058743.1">
    <property type="protein sequence ID" value="ENSEEEP00000058203.1"/>
    <property type="gene ID" value="ENSEEEG00000028162.1"/>
</dbReference>
<evidence type="ECO:0000313" key="3">
    <source>
        <dbReference type="Proteomes" id="UP000314983"/>
    </source>
</evidence>
<accession>A0AAY5EMR7</accession>
<name>A0AAY5EMR7_ELEEL</name>